<dbReference type="SUPFAM" id="SSF52200">
    <property type="entry name" value="Toll/Interleukin receptor TIR domain"/>
    <property type="match status" value="1"/>
</dbReference>
<dbReference type="InterPro" id="IPR017241">
    <property type="entry name" value="Toll-like_receptor"/>
</dbReference>
<evidence type="ECO:0000313" key="14">
    <source>
        <dbReference type="Proteomes" id="UP000322000"/>
    </source>
</evidence>
<gene>
    <name evidence="15" type="primary">LOC113497434</name>
</gene>
<dbReference type="PANTHER" id="PTHR24365:SF530">
    <property type="entry name" value="MSTPROX-RELATED"/>
    <property type="match status" value="1"/>
</dbReference>
<dbReference type="Pfam" id="PF13855">
    <property type="entry name" value="LRR_8"/>
    <property type="match status" value="2"/>
</dbReference>
<dbReference type="Gene3D" id="3.80.10.10">
    <property type="entry name" value="Ribonuclease Inhibitor"/>
    <property type="match status" value="3"/>
</dbReference>
<dbReference type="SMART" id="SM00369">
    <property type="entry name" value="LRR_TYP"/>
    <property type="match status" value="9"/>
</dbReference>
<evidence type="ECO:0000256" key="7">
    <source>
        <dbReference type="ARBA" id="ARBA00022989"/>
    </source>
</evidence>
<proteinExistence type="inferred from homology"/>
<evidence type="ECO:0000256" key="1">
    <source>
        <dbReference type="ARBA" id="ARBA00004479"/>
    </source>
</evidence>
<dbReference type="RefSeq" id="XP_026732788.1">
    <property type="nucleotide sequence ID" value="XM_026876987.1"/>
</dbReference>
<evidence type="ECO:0000256" key="12">
    <source>
        <dbReference type="SAM" id="SignalP"/>
    </source>
</evidence>
<feature type="signal peptide" evidence="12">
    <location>
        <begin position="1"/>
        <end position="19"/>
    </location>
</feature>
<feature type="transmembrane region" description="Helical" evidence="11">
    <location>
        <begin position="651"/>
        <end position="675"/>
    </location>
</feature>
<reference evidence="15" key="1">
    <citation type="submission" date="2025-08" db="UniProtKB">
        <authorList>
            <consortium name="RefSeq"/>
        </authorList>
    </citation>
    <scope>IDENTIFICATION</scope>
</reference>
<evidence type="ECO:0000256" key="10">
    <source>
        <dbReference type="ARBA" id="ARBA00023180"/>
    </source>
</evidence>
<dbReference type="SMART" id="SM00255">
    <property type="entry name" value="TIR"/>
    <property type="match status" value="1"/>
</dbReference>
<evidence type="ECO:0000256" key="2">
    <source>
        <dbReference type="ARBA" id="ARBA00009634"/>
    </source>
</evidence>
<dbReference type="OrthoDB" id="6160824at2759"/>
<keyword evidence="8 11" id="KW-0472">Membrane</keyword>
<organism evidence="14 15">
    <name type="scientific">Trichoplusia ni</name>
    <name type="common">Cabbage looper</name>
    <dbReference type="NCBI Taxonomy" id="7111"/>
    <lineage>
        <taxon>Eukaryota</taxon>
        <taxon>Metazoa</taxon>
        <taxon>Ecdysozoa</taxon>
        <taxon>Arthropoda</taxon>
        <taxon>Hexapoda</taxon>
        <taxon>Insecta</taxon>
        <taxon>Pterygota</taxon>
        <taxon>Neoptera</taxon>
        <taxon>Endopterygota</taxon>
        <taxon>Lepidoptera</taxon>
        <taxon>Glossata</taxon>
        <taxon>Ditrysia</taxon>
        <taxon>Noctuoidea</taxon>
        <taxon>Noctuidae</taxon>
        <taxon>Plusiinae</taxon>
        <taxon>Trichoplusia</taxon>
    </lineage>
</organism>
<keyword evidence="4 11" id="KW-0812">Transmembrane</keyword>
<dbReference type="AlphaFoldDB" id="A0A7E5VWS4"/>
<evidence type="ECO:0000259" key="13">
    <source>
        <dbReference type="PROSITE" id="PS50104"/>
    </source>
</evidence>
<dbReference type="Pfam" id="PF13676">
    <property type="entry name" value="TIR_2"/>
    <property type="match status" value="1"/>
</dbReference>
<dbReference type="PIRSF" id="PIRSF037595">
    <property type="entry name" value="Toll-like_receptor"/>
    <property type="match status" value="1"/>
</dbReference>
<dbReference type="InterPro" id="IPR032675">
    <property type="entry name" value="LRR_dom_sf"/>
</dbReference>
<feature type="chain" id="PRO_5029016802" evidence="12">
    <location>
        <begin position="20"/>
        <end position="853"/>
    </location>
</feature>
<dbReference type="PANTHER" id="PTHR24365">
    <property type="entry name" value="TOLL-LIKE RECEPTOR"/>
    <property type="match status" value="1"/>
</dbReference>
<dbReference type="InterPro" id="IPR000157">
    <property type="entry name" value="TIR_dom"/>
</dbReference>
<evidence type="ECO:0000256" key="5">
    <source>
        <dbReference type="ARBA" id="ARBA00022729"/>
    </source>
</evidence>
<dbReference type="GO" id="GO:0005886">
    <property type="term" value="C:plasma membrane"/>
    <property type="evidence" value="ECO:0007669"/>
    <property type="project" value="TreeGrafter"/>
</dbReference>
<dbReference type="GeneID" id="113497434"/>
<evidence type="ECO:0000256" key="4">
    <source>
        <dbReference type="ARBA" id="ARBA00022692"/>
    </source>
</evidence>
<name>A0A7E5VWS4_TRINI</name>
<dbReference type="Proteomes" id="UP000322000">
    <property type="component" value="Chromosome 9"/>
</dbReference>
<dbReference type="KEGG" id="tnl:113497434"/>
<keyword evidence="10" id="KW-0325">Glycoprotein</keyword>
<keyword evidence="7 11" id="KW-1133">Transmembrane helix</keyword>
<dbReference type="InParanoid" id="A0A7E5VWS4"/>
<keyword evidence="5 12" id="KW-0732">Signal</keyword>
<dbReference type="InterPro" id="IPR001611">
    <property type="entry name" value="Leu-rich_rpt"/>
</dbReference>
<dbReference type="Gene3D" id="3.40.50.10140">
    <property type="entry name" value="Toll/interleukin-1 receptor homology (TIR) domain"/>
    <property type="match status" value="1"/>
</dbReference>
<keyword evidence="9" id="KW-0675">Receptor</keyword>
<comment type="subcellular location">
    <subcellularLocation>
        <location evidence="1">Membrane</location>
        <topology evidence="1">Single-pass type I membrane protein</topology>
    </subcellularLocation>
</comment>
<feature type="domain" description="TIR" evidence="13">
    <location>
        <begin position="709"/>
        <end position="850"/>
    </location>
</feature>
<dbReference type="InterPro" id="IPR035897">
    <property type="entry name" value="Toll_tir_struct_dom_sf"/>
</dbReference>
<evidence type="ECO:0000313" key="15">
    <source>
        <dbReference type="RefSeq" id="XP_026732788.1"/>
    </source>
</evidence>
<accession>A0A7E5VWS4</accession>
<dbReference type="SUPFAM" id="SSF52047">
    <property type="entry name" value="RNI-like"/>
    <property type="match status" value="1"/>
</dbReference>
<sequence length="853" mass="98811">MSLARYIWLLLCYAQYARSNLMDEYKEYTTSFMYPKNDKTEELPVELGKDWLSGCICRATYHRKAVVCFGNYECMKFPKVPIQSEILRVRTTVINEILKGELDYLYYLKVLEIEANHQLRYIEPGVFSNLTDLEHLSISYNTLLRSIHETIFEGLPNLNNLTLVNNGFDSVLELTPALKPSRLPLLRRLDLSENSFETIEEHHFIPMRGTILKKLVLNLCRLDYIHPKSFLPLKHLKDLHVADNDLNSTLIGNFLTTMMAHNISLLHLDLAGMGFRKHPPRKLMSIIAQSSIQSLILARNQFEIIDDDSFPQMVNLQLLDLRKVSAISIGPLTFNPGIFPNLRFLLLSGNSLPGIHGTHLSNQLMLLDLSDNKGHANNPVYYEIDRFTFTESDKLQVLNLAFNGIRAIFNYTFTGLDNLKVLTMENGTLYHIGAGSFKSTKHLVILNLANNPLTANQNLTKAQFEGLTELKILILESTGIRNFSEDENIFEMMPNLTHLVLRNNPLYYMSAKILKPLQKLQFLDLSDNLMVTWWEPIFITSGVKPTKLYLTNNKISHFSVGMIKDISYLLDDDKGDVVIDLMDNIFVCDCRSMFTTYRWLQANGTTAVKKYIHNSKFHCSSPDIWEDRKVSEYLTSIKSLHCLMFEKISSIMVLVWTAPSLVTIILVAFIVAVIYKYRMYIRYWMFVAKIALGRNLKKKSPKPDVIKTYKYDAFVSYCNEDRDFVYEMIDQLESKPPYLKLCVYERDFEIGSFISESILTSINESKYVILIISNSFAKSQWCRWETQLAEYHRIFLEDGTSYDPLVLIRIGEIQSKYLTTTLKYLLKTKIYHLWDQRNTDEFWKKLKNAITKT</sequence>
<dbReference type="GO" id="GO:0006955">
    <property type="term" value="P:immune response"/>
    <property type="evidence" value="ECO:0007669"/>
    <property type="project" value="InterPro"/>
</dbReference>
<keyword evidence="3" id="KW-0433">Leucine-rich repeat</keyword>
<dbReference type="GO" id="GO:0004888">
    <property type="term" value="F:transmembrane signaling receptor activity"/>
    <property type="evidence" value="ECO:0007669"/>
    <property type="project" value="InterPro"/>
</dbReference>
<evidence type="ECO:0000256" key="6">
    <source>
        <dbReference type="ARBA" id="ARBA00022737"/>
    </source>
</evidence>
<evidence type="ECO:0000256" key="3">
    <source>
        <dbReference type="ARBA" id="ARBA00022614"/>
    </source>
</evidence>
<keyword evidence="6" id="KW-0677">Repeat</keyword>
<evidence type="ECO:0000256" key="9">
    <source>
        <dbReference type="ARBA" id="ARBA00023170"/>
    </source>
</evidence>
<dbReference type="InterPro" id="IPR003591">
    <property type="entry name" value="Leu-rich_rpt_typical-subtyp"/>
</dbReference>
<dbReference type="PROSITE" id="PS50104">
    <property type="entry name" value="TIR"/>
    <property type="match status" value="1"/>
</dbReference>
<dbReference type="SUPFAM" id="SSF52058">
    <property type="entry name" value="L domain-like"/>
    <property type="match status" value="1"/>
</dbReference>
<evidence type="ECO:0000256" key="8">
    <source>
        <dbReference type="ARBA" id="ARBA00023136"/>
    </source>
</evidence>
<comment type="similarity">
    <text evidence="2">Belongs to the Toll-like receptor family.</text>
</comment>
<protein>
    <submittedName>
        <fullName evidence="15">Insulin-like growth factor-binding protein complex acid labile subunit</fullName>
    </submittedName>
</protein>
<evidence type="ECO:0000256" key="11">
    <source>
        <dbReference type="SAM" id="Phobius"/>
    </source>
</evidence>
<dbReference type="GO" id="GO:0002224">
    <property type="term" value="P:toll-like receptor signaling pathway"/>
    <property type="evidence" value="ECO:0007669"/>
    <property type="project" value="InterPro"/>
</dbReference>
<keyword evidence="14" id="KW-1185">Reference proteome</keyword>